<keyword evidence="3" id="KW-1185">Reference proteome</keyword>
<reference evidence="2" key="1">
    <citation type="submission" date="2021-04" db="EMBL/GenBank/DDBJ databases">
        <authorList>
            <consortium name="Molecular Ecology Group"/>
        </authorList>
    </citation>
    <scope>NUCLEOTIDE SEQUENCE</scope>
</reference>
<dbReference type="EMBL" id="CAJHNH020001491">
    <property type="protein sequence ID" value="CAG5123271.1"/>
    <property type="molecule type" value="Genomic_DNA"/>
</dbReference>
<proteinExistence type="predicted"/>
<comment type="caution">
    <text evidence="2">The sequence shown here is derived from an EMBL/GenBank/DDBJ whole genome shotgun (WGS) entry which is preliminary data.</text>
</comment>
<keyword evidence="1" id="KW-0175">Coiled coil</keyword>
<evidence type="ECO:0000313" key="2">
    <source>
        <dbReference type="EMBL" id="CAG5123271.1"/>
    </source>
</evidence>
<name>A0A8S3Z7X8_9EUPU</name>
<dbReference type="AlphaFoldDB" id="A0A8S3Z7X8"/>
<dbReference type="Proteomes" id="UP000678393">
    <property type="component" value="Unassembled WGS sequence"/>
</dbReference>
<accession>A0A8S3Z7X8</accession>
<sequence length="183" mass="21265">PSPSLSFAVFFSENVPGTMTSVCVHLLVAIKRHLQQRHSLFIDVKLLISYLKFMVYEFQEDINGRLQQLEKVHKANVQEKEDTITNLRNVILEHEKRVLELQSRTDGNVRHLHEWVSLNLVALFVSVHRKDIDKKVLENQFRYTLCGDNGVLESCTTDTEKELAKIKRVKHLLSVEIQVTYLL</sequence>
<feature type="non-terminal residue" evidence="2">
    <location>
        <position position="1"/>
    </location>
</feature>
<gene>
    <name evidence="2" type="ORF">CUNI_LOCUS8829</name>
</gene>
<protein>
    <submittedName>
        <fullName evidence="2">Uncharacterized protein</fullName>
    </submittedName>
</protein>
<organism evidence="2 3">
    <name type="scientific">Candidula unifasciata</name>
    <dbReference type="NCBI Taxonomy" id="100452"/>
    <lineage>
        <taxon>Eukaryota</taxon>
        <taxon>Metazoa</taxon>
        <taxon>Spiralia</taxon>
        <taxon>Lophotrochozoa</taxon>
        <taxon>Mollusca</taxon>
        <taxon>Gastropoda</taxon>
        <taxon>Heterobranchia</taxon>
        <taxon>Euthyneura</taxon>
        <taxon>Panpulmonata</taxon>
        <taxon>Eupulmonata</taxon>
        <taxon>Stylommatophora</taxon>
        <taxon>Helicina</taxon>
        <taxon>Helicoidea</taxon>
        <taxon>Geomitridae</taxon>
        <taxon>Candidula</taxon>
    </lineage>
</organism>
<evidence type="ECO:0000256" key="1">
    <source>
        <dbReference type="SAM" id="Coils"/>
    </source>
</evidence>
<feature type="non-terminal residue" evidence="2">
    <location>
        <position position="183"/>
    </location>
</feature>
<feature type="coiled-coil region" evidence="1">
    <location>
        <begin position="77"/>
        <end position="104"/>
    </location>
</feature>
<evidence type="ECO:0000313" key="3">
    <source>
        <dbReference type="Proteomes" id="UP000678393"/>
    </source>
</evidence>